<feature type="domain" description="TadE-like" evidence="3">
    <location>
        <begin position="29"/>
        <end position="71"/>
    </location>
</feature>
<sequence>MAGGSPERFAGPAAAGSRGPVPRRRGEEGSQVVEFLGLLPVLLLVTAVAWQFILAAYAVVVAESAVRDAARVAAVAPEADVELAARRAVVAAAGSLRVQDVEVRLRRSPPSRGMPGRVSREVEVRARFAVPLVRLGPSGRQLLPVTVERRVVMPWEGGA</sequence>
<evidence type="ECO:0000256" key="1">
    <source>
        <dbReference type="SAM" id="MobiDB-lite"/>
    </source>
</evidence>
<accession>A0AA35CK25</accession>
<dbReference type="RefSeq" id="WP_264844014.1">
    <property type="nucleotide sequence ID" value="NZ_AP025628.1"/>
</dbReference>
<dbReference type="InterPro" id="IPR012495">
    <property type="entry name" value="TadE-like_dom"/>
</dbReference>
<name>A0AA35CK25_9FIRM</name>
<proteinExistence type="predicted"/>
<evidence type="ECO:0000256" key="2">
    <source>
        <dbReference type="SAM" id="Phobius"/>
    </source>
</evidence>
<keyword evidence="2" id="KW-0472">Membrane</keyword>
<dbReference type="AlphaFoldDB" id="A0AA35CK25"/>
<keyword evidence="5" id="KW-1185">Reference proteome</keyword>
<keyword evidence="2" id="KW-1133">Transmembrane helix</keyword>
<evidence type="ECO:0000313" key="4">
    <source>
        <dbReference type="EMBL" id="BDG59934.1"/>
    </source>
</evidence>
<keyword evidence="2" id="KW-0812">Transmembrane</keyword>
<feature type="transmembrane region" description="Helical" evidence="2">
    <location>
        <begin position="35"/>
        <end position="61"/>
    </location>
</feature>
<dbReference type="Pfam" id="PF07811">
    <property type="entry name" value="TadE"/>
    <property type="match status" value="1"/>
</dbReference>
<feature type="compositionally biased region" description="Low complexity" evidence="1">
    <location>
        <begin position="10"/>
        <end position="20"/>
    </location>
</feature>
<feature type="region of interest" description="Disordered" evidence="1">
    <location>
        <begin position="1"/>
        <end position="25"/>
    </location>
</feature>
<gene>
    <name evidence="4" type="ORF">caldi_10240</name>
</gene>
<protein>
    <recommendedName>
        <fullName evidence="3">TadE-like domain-containing protein</fullName>
    </recommendedName>
</protein>
<dbReference type="EMBL" id="AP025628">
    <property type="protein sequence ID" value="BDG59934.1"/>
    <property type="molecule type" value="Genomic_DNA"/>
</dbReference>
<dbReference type="Proteomes" id="UP001163687">
    <property type="component" value="Chromosome"/>
</dbReference>
<evidence type="ECO:0000313" key="5">
    <source>
        <dbReference type="Proteomes" id="UP001163687"/>
    </source>
</evidence>
<dbReference type="KEGG" id="cmic:caldi_10240"/>
<evidence type="ECO:0000259" key="3">
    <source>
        <dbReference type="Pfam" id="PF07811"/>
    </source>
</evidence>
<organism evidence="4 5">
    <name type="scientific">Caldinitratiruptor microaerophilus</name>
    <dbReference type="NCBI Taxonomy" id="671077"/>
    <lineage>
        <taxon>Bacteria</taxon>
        <taxon>Bacillati</taxon>
        <taxon>Bacillota</taxon>
        <taxon>Clostridia</taxon>
        <taxon>Eubacteriales</taxon>
        <taxon>Symbiobacteriaceae</taxon>
        <taxon>Caldinitratiruptor</taxon>
    </lineage>
</organism>
<reference evidence="4" key="1">
    <citation type="submission" date="2022-03" db="EMBL/GenBank/DDBJ databases">
        <title>Complete genome sequence of Caldinitratiruptor microaerophilus.</title>
        <authorList>
            <person name="Mukaiyama R."/>
            <person name="Nishiyama T."/>
            <person name="Ueda K."/>
        </authorList>
    </citation>
    <scope>NUCLEOTIDE SEQUENCE</scope>
    <source>
        <strain evidence="4">JCM 16183</strain>
    </source>
</reference>